<proteinExistence type="predicted"/>
<evidence type="ECO:0000313" key="2">
    <source>
        <dbReference type="Proteomes" id="UP000789901"/>
    </source>
</evidence>
<name>A0ABN7VM15_GIGMA</name>
<accession>A0ABN7VM15</accession>
<gene>
    <name evidence="1" type="ORF">GMARGA_LOCUS20265</name>
</gene>
<comment type="caution">
    <text evidence="1">The sequence shown here is derived from an EMBL/GenBank/DDBJ whole genome shotgun (WGS) entry which is preliminary data.</text>
</comment>
<dbReference type="Proteomes" id="UP000789901">
    <property type="component" value="Unassembled WGS sequence"/>
</dbReference>
<feature type="non-terminal residue" evidence="1">
    <location>
        <position position="63"/>
    </location>
</feature>
<protein>
    <submittedName>
        <fullName evidence="1">4308_t:CDS:1</fullName>
    </submittedName>
</protein>
<keyword evidence="2" id="KW-1185">Reference proteome</keyword>
<dbReference type="EMBL" id="CAJVQB010017602">
    <property type="protein sequence ID" value="CAG8784860.1"/>
    <property type="molecule type" value="Genomic_DNA"/>
</dbReference>
<reference evidence="1 2" key="1">
    <citation type="submission" date="2021-06" db="EMBL/GenBank/DDBJ databases">
        <authorList>
            <person name="Kallberg Y."/>
            <person name="Tangrot J."/>
            <person name="Rosling A."/>
        </authorList>
    </citation>
    <scope>NUCLEOTIDE SEQUENCE [LARGE SCALE GENOMIC DNA]</scope>
    <source>
        <strain evidence="1 2">120-4 pot B 10/14</strain>
    </source>
</reference>
<evidence type="ECO:0000313" key="1">
    <source>
        <dbReference type="EMBL" id="CAG8784860.1"/>
    </source>
</evidence>
<organism evidence="1 2">
    <name type="scientific">Gigaspora margarita</name>
    <dbReference type="NCBI Taxonomy" id="4874"/>
    <lineage>
        <taxon>Eukaryota</taxon>
        <taxon>Fungi</taxon>
        <taxon>Fungi incertae sedis</taxon>
        <taxon>Mucoromycota</taxon>
        <taxon>Glomeromycotina</taxon>
        <taxon>Glomeromycetes</taxon>
        <taxon>Diversisporales</taxon>
        <taxon>Gigasporaceae</taxon>
        <taxon>Gigaspora</taxon>
    </lineage>
</organism>
<sequence>MLISVFEKVNRIITLIAWLCTNNPGIGNPPEVWIRIYKNLGITNPAPNDLNTKSSVLFEAVEK</sequence>